<keyword evidence="3" id="KW-1185">Reference proteome</keyword>
<sequence length="62" mass="6428">MKTLTSLAALVATPKVFAHAGDHGSHIFATLGHLFSQPDHLVMAAAGVLAGLIAVVLVRRRA</sequence>
<dbReference type="RefSeq" id="WP_153713095.1">
    <property type="nucleotide sequence ID" value="NZ_CP045871.1"/>
</dbReference>
<evidence type="ECO:0000313" key="2">
    <source>
        <dbReference type="EMBL" id="QGG79591.1"/>
    </source>
</evidence>
<dbReference type="EMBL" id="CP045871">
    <property type="protein sequence ID" value="QGG79591.1"/>
    <property type="molecule type" value="Genomic_DNA"/>
</dbReference>
<accession>A0A5Q2QBB4</accession>
<name>A0A5Q2QBB4_9GAMM</name>
<feature type="transmembrane region" description="Helical" evidence="1">
    <location>
        <begin position="42"/>
        <end position="58"/>
    </location>
</feature>
<evidence type="ECO:0000313" key="3">
    <source>
        <dbReference type="Proteomes" id="UP000388235"/>
    </source>
</evidence>
<keyword evidence="1" id="KW-1133">Transmembrane helix</keyword>
<keyword evidence="1" id="KW-0812">Transmembrane</keyword>
<organism evidence="2 3">
    <name type="scientific">Litorivicinus lipolyticus</name>
    <dbReference type="NCBI Taxonomy" id="418701"/>
    <lineage>
        <taxon>Bacteria</taxon>
        <taxon>Pseudomonadati</taxon>
        <taxon>Pseudomonadota</taxon>
        <taxon>Gammaproteobacteria</taxon>
        <taxon>Oceanospirillales</taxon>
        <taxon>Litorivicinaceae</taxon>
        <taxon>Litorivicinus</taxon>
    </lineage>
</organism>
<dbReference type="KEGG" id="llp:GH975_03005"/>
<keyword evidence="1" id="KW-0472">Membrane</keyword>
<proteinExistence type="predicted"/>
<reference evidence="2 3" key="1">
    <citation type="submission" date="2019-11" db="EMBL/GenBank/DDBJ databases">
        <authorList>
            <person name="Khan S.A."/>
            <person name="Jeon C.O."/>
            <person name="Chun B.H."/>
        </authorList>
    </citation>
    <scope>NUCLEOTIDE SEQUENCE [LARGE SCALE GENOMIC DNA]</scope>
    <source>
        <strain evidence="2 3">IMCC 1097</strain>
    </source>
</reference>
<dbReference type="AlphaFoldDB" id="A0A5Q2QBB4"/>
<dbReference type="Proteomes" id="UP000388235">
    <property type="component" value="Chromosome"/>
</dbReference>
<evidence type="ECO:0000256" key="1">
    <source>
        <dbReference type="SAM" id="Phobius"/>
    </source>
</evidence>
<gene>
    <name evidence="2" type="ORF">GH975_03005</name>
</gene>
<protein>
    <submittedName>
        <fullName evidence="2">Uncharacterized protein</fullName>
    </submittedName>
</protein>